<evidence type="ECO:0000313" key="6">
    <source>
        <dbReference type="EMBL" id="PNF38532.1"/>
    </source>
</evidence>
<evidence type="ECO:0000256" key="1">
    <source>
        <dbReference type="ARBA" id="ARBA00022600"/>
    </source>
</evidence>
<dbReference type="OrthoDB" id="1881at2759"/>
<dbReference type="PANTHER" id="PTHR12307">
    <property type="entry name" value="PROTEIN PHOSPHATASE 1 REGULATORY SUBUNIT"/>
    <property type="match status" value="1"/>
</dbReference>
<protein>
    <recommendedName>
        <fullName evidence="3">Protein phosphatase 1 regulatory subunit</fullName>
    </recommendedName>
</protein>
<name>A0A2J7RCH8_9NEOP</name>
<keyword evidence="2 3" id="KW-0119">Carbohydrate metabolism</keyword>
<dbReference type="Proteomes" id="UP000235965">
    <property type="component" value="Unassembled WGS sequence"/>
</dbReference>
<dbReference type="FunCoup" id="A0A2J7RCH8">
    <property type="interactions" value="6"/>
</dbReference>
<dbReference type="GO" id="GO:0005979">
    <property type="term" value="P:regulation of glycogen biosynthetic process"/>
    <property type="evidence" value="ECO:0007669"/>
    <property type="project" value="TreeGrafter"/>
</dbReference>
<dbReference type="InterPro" id="IPR050782">
    <property type="entry name" value="PP1_regulatory_subunit_3"/>
</dbReference>
<sequence>MPVAVPRRPCLVVRPEDTSGSSDENDLPSPTRLKKKVVFADDKGLSLTQVRVMTEPSNVPPMFSFQFLAQVTKGISAEVVPEPWEVTFQQPASDYLDFRKRLDTGNVSLENVIVRESEDIVVGTVKVRNIAYHKEVFVRTSSDDWMTHEDAYCTFVNSNTTTPETAAFVLYDTFSFRLTLPPRSHRLEFCVCFRCQGAEYWDSNSGKNYVLLKKSSSKEEEFLLHKLRRSNSDNSPIQNKIRCADAVHAKLDSWSEFASWNHLDNSSPYW</sequence>
<reference evidence="6 7" key="1">
    <citation type="submission" date="2017-12" db="EMBL/GenBank/DDBJ databases">
        <title>Hemimetabolous genomes reveal molecular basis of termite eusociality.</title>
        <authorList>
            <person name="Harrison M.C."/>
            <person name="Jongepier E."/>
            <person name="Robertson H.M."/>
            <person name="Arning N."/>
            <person name="Bitard-Feildel T."/>
            <person name="Chao H."/>
            <person name="Childers C.P."/>
            <person name="Dinh H."/>
            <person name="Doddapaneni H."/>
            <person name="Dugan S."/>
            <person name="Gowin J."/>
            <person name="Greiner C."/>
            <person name="Han Y."/>
            <person name="Hu H."/>
            <person name="Hughes D.S.T."/>
            <person name="Huylmans A.-K."/>
            <person name="Kemena C."/>
            <person name="Kremer L.P.M."/>
            <person name="Lee S.L."/>
            <person name="Lopez-Ezquerra A."/>
            <person name="Mallet L."/>
            <person name="Monroy-Kuhn J.M."/>
            <person name="Moser A."/>
            <person name="Murali S.C."/>
            <person name="Muzny D.M."/>
            <person name="Otani S."/>
            <person name="Piulachs M.-D."/>
            <person name="Poelchau M."/>
            <person name="Qu J."/>
            <person name="Schaub F."/>
            <person name="Wada-Katsumata A."/>
            <person name="Worley K.C."/>
            <person name="Xie Q."/>
            <person name="Ylla G."/>
            <person name="Poulsen M."/>
            <person name="Gibbs R.A."/>
            <person name="Schal C."/>
            <person name="Richards S."/>
            <person name="Belles X."/>
            <person name="Korb J."/>
            <person name="Bornberg-Bauer E."/>
        </authorList>
    </citation>
    <scope>NUCLEOTIDE SEQUENCE [LARGE SCALE GENOMIC DNA]</scope>
    <source>
        <tissue evidence="6">Whole body</tissue>
    </source>
</reference>
<accession>A0A2J7RCH8</accession>
<feature type="domain" description="CBM21" evidence="5">
    <location>
        <begin position="99"/>
        <end position="212"/>
    </location>
</feature>
<dbReference type="PROSITE" id="PS51159">
    <property type="entry name" value="CBM21"/>
    <property type="match status" value="1"/>
</dbReference>
<feature type="region of interest" description="Disordered" evidence="4">
    <location>
        <begin position="1"/>
        <end position="31"/>
    </location>
</feature>
<dbReference type="EMBL" id="NEVH01005885">
    <property type="protein sequence ID" value="PNF38532.1"/>
    <property type="molecule type" value="Genomic_DNA"/>
</dbReference>
<keyword evidence="1 3" id="KW-0321">Glycogen metabolism</keyword>
<dbReference type="PANTHER" id="PTHR12307:SF48">
    <property type="entry name" value="PROTEIN PHOSPHATASE 1 REGULATORY SUBUNIT"/>
    <property type="match status" value="1"/>
</dbReference>
<dbReference type="AlphaFoldDB" id="A0A2J7RCH8"/>
<evidence type="ECO:0000256" key="2">
    <source>
        <dbReference type="ARBA" id="ARBA00023277"/>
    </source>
</evidence>
<dbReference type="InterPro" id="IPR005036">
    <property type="entry name" value="CBM21_dom"/>
</dbReference>
<dbReference type="Pfam" id="PF03370">
    <property type="entry name" value="CBM_21"/>
    <property type="match status" value="1"/>
</dbReference>
<organism evidence="6 7">
    <name type="scientific">Cryptotermes secundus</name>
    <dbReference type="NCBI Taxonomy" id="105785"/>
    <lineage>
        <taxon>Eukaryota</taxon>
        <taxon>Metazoa</taxon>
        <taxon>Ecdysozoa</taxon>
        <taxon>Arthropoda</taxon>
        <taxon>Hexapoda</taxon>
        <taxon>Insecta</taxon>
        <taxon>Pterygota</taxon>
        <taxon>Neoptera</taxon>
        <taxon>Polyneoptera</taxon>
        <taxon>Dictyoptera</taxon>
        <taxon>Blattodea</taxon>
        <taxon>Blattoidea</taxon>
        <taxon>Termitoidae</taxon>
        <taxon>Kalotermitidae</taxon>
        <taxon>Cryptotermitinae</taxon>
        <taxon>Cryptotermes</taxon>
    </lineage>
</organism>
<evidence type="ECO:0000256" key="4">
    <source>
        <dbReference type="SAM" id="MobiDB-lite"/>
    </source>
</evidence>
<dbReference type="InterPro" id="IPR038175">
    <property type="entry name" value="CBM21_dom_sf"/>
</dbReference>
<dbReference type="GO" id="GO:0005977">
    <property type="term" value="P:glycogen metabolic process"/>
    <property type="evidence" value="ECO:0007669"/>
    <property type="project" value="UniProtKB-KW"/>
</dbReference>
<proteinExistence type="predicted"/>
<dbReference type="Gene3D" id="2.60.40.2440">
    <property type="entry name" value="Carbohydrate binding type-21 domain"/>
    <property type="match status" value="1"/>
</dbReference>
<dbReference type="GO" id="GO:2001069">
    <property type="term" value="F:glycogen binding"/>
    <property type="evidence" value="ECO:0007669"/>
    <property type="project" value="TreeGrafter"/>
</dbReference>
<comment type="caution">
    <text evidence="6">The sequence shown here is derived from an EMBL/GenBank/DDBJ whole genome shotgun (WGS) entry which is preliminary data.</text>
</comment>
<keyword evidence="7" id="KW-1185">Reference proteome</keyword>
<dbReference type="PIRSF" id="PIRSF038207">
    <property type="entry name" value="PP1_GT_animal"/>
    <property type="match status" value="1"/>
</dbReference>
<dbReference type="GO" id="GO:0000164">
    <property type="term" value="C:protein phosphatase type 1 complex"/>
    <property type="evidence" value="ECO:0007669"/>
    <property type="project" value="TreeGrafter"/>
</dbReference>
<dbReference type="InParanoid" id="A0A2J7RCH8"/>
<dbReference type="InterPro" id="IPR017434">
    <property type="entry name" value="Pase-1_reg-su_3B/C/D_met"/>
</dbReference>
<evidence type="ECO:0000313" key="7">
    <source>
        <dbReference type="Proteomes" id="UP000235965"/>
    </source>
</evidence>
<dbReference type="STRING" id="105785.A0A2J7RCH8"/>
<evidence type="ECO:0000256" key="3">
    <source>
        <dbReference type="PIRNR" id="PIRNR038207"/>
    </source>
</evidence>
<dbReference type="GO" id="GO:0008157">
    <property type="term" value="F:protein phosphatase 1 binding"/>
    <property type="evidence" value="ECO:0007669"/>
    <property type="project" value="TreeGrafter"/>
</dbReference>
<gene>
    <name evidence="6" type="ORF">B7P43_G04006</name>
</gene>
<evidence type="ECO:0000259" key="5">
    <source>
        <dbReference type="PROSITE" id="PS51159"/>
    </source>
</evidence>